<accession>H3BFB1</accession>
<dbReference type="GO" id="GO:0005886">
    <property type="term" value="C:plasma membrane"/>
    <property type="evidence" value="ECO:0007669"/>
    <property type="project" value="TreeGrafter"/>
</dbReference>
<evidence type="ECO:0000256" key="6">
    <source>
        <dbReference type="ARBA" id="ARBA00023136"/>
    </source>
</evidence>
<comment type="subcellular location">
    <subcellularLocation>
        <location evidence="10">Zymogen granule membrane</location>
        <topology evidence="10">Peripheral membrane protein</topology>
    </subcellularLocation>
</comment>
<evidence type="ECO:0000256" key="4">
    <source>
        <dbReference type="ARBA" id="ARBA00022837"/>
    </source>
</evidence>
<protein>
    <recommendedName>
        <fullName evidence="11">Annexin</fullName>
    </recommendedName>
</protein>
<dbReference type="Bgee" id="ENSLACG00000018089">
    <property type="expression patterns" value="Expressed in pelvic fin and 6 other cell types or tissues"/>
</dbReference>
<keyword evidence="7 11" id="KW-0041">Annexin</keyword>
<evidence type="ECO:0000256" key="1">
    <source>
        <dbReference type="ARBA" id="ARBA00007831"/>
    </source>
</evidence>
<evidence type="ECO:0000256" key="8">
    <source>
        <dbReference type="ARBA" id="ARBA00023302"/>
    </source>
</evidence>
<dbReference type="PROSITE" id="PS00223">
    <property type="entry name" value="ANNEXIN_1"/>
    <property type="match status" value="2"/>
</dbReference>
<dbReference type="PANTHER" id="PTHR10502:SF28">
    <property type="entry name" value="ANNEXIN A4"/>
    <property type="match status" value="1"/>
</dbReference>
<proteinExistence type="inferred from homology"/>
<dbReference type="Proteomes" id="UP000008672">
    <property type="component" value="Unassembled WGS sequence"/>
</dbReference>
<dbReference type="InterPro" id="IPR018252">
    <property type="entry name" value="Annexin_repeat_CS"/>
</dbReference>
<reference evidence="12" key="2">
    <citation type="submission" date="2025-08" db="UniProtKB">
        <authorList>
            <consortium name="Ensembl"/>
        </authorList>
    </citation>
    <scope>IDENTIFICATION</scope>
</reference>
<keyword evidence="8 11" id="KW-0111">Calcium/phospholipid-binding</keyword>
<dbReference type="InterPro" id="IPR037104">
    <property type="entry name" value="Annexin_sf"/>
</dbReference>
<comment type="domain">
    <text evidence="11">A pair of annexin repeats may form one binding site for calcium and phospholipid.</text>
</comment>
<dbReference type="EMBL" id="AFYH01012389">
    <property type="status" value="NOT_ANNOTATED_CDS"/>
    <property type="molecule type" value="Genomic_DNA"/>
</dbReference>
<dbReference type="EMBL" id="AFYH01012387">
    <property type="status" value="NOT_ANNOTATED_CDS"/>
    <property type="molecule type" value="Genomic_DNA"/>
</dbReference>
<organism evidence="12 13">
    <name type="scientific">Latimeria chalumnae</name>
    <name type="common">Coelacanth</name>
    <dbReference type="NCBI Taxonomy" id="7897"/>
    <lineage>
        <taxon>Eukaryota</taxon>
        <taxon>Metazoa</taxon>
        <taxon>Chordata</taxon>
        <taxon>Craniata</taxon>
        <taxon>Vertebrata</taxon>
        <taxon>Euteleostomi</taxon>
        <taxon>Coelacanthiformes</taxon>
        <taxon>Coelacanthidae</taxon>
        <taxon>Latimeria</taxon>
    </lineage>
</organism>
<evidence type="ECO:0000256" key="5">
    <source>
        <dbReference type="ARBA" id="ARBA00022990"/>
    </source>
</evidence>
<keyword evidence="6" id="KW-0472">Membrane</keyword>
<evidence type="ECO:0000256" key="10">
    <source>
        <dbReference type="ARBA" id="ARBA00024321"/>
    </source>
</evidence>
<dbReference type="HOGENOM" id="CLU_025300_0_0_1"/>
<dbReference type="PRINTS" id="PR00196">
    <property type="entry name" value="ANNEXIN"/>
</dbReference>
<sequence>MSAKGGNRGTIKDFPGFKASDDVQKLKAAMRGAGTDENAIAEILANRSNSQRQKIKLEYKSSVGKDLIDDLKSELSGNFKKVIVGLMMTAPEYDAYELREAMKGAATDEGCLIEILASHSNQEIRTIVATYKKNYDKSLEDDIVSDTSYMFQRVLVSLATANRDEGTTVNEELAKQDAQRKFKKAESKWLLLEEVFYIICGFNSFKHMYQLLFEEYKKVSNKDLEASIKSEMSGNLEDALLAIVKCTKNKPAYFAERLYKSMKGLGTTDSILIRVMVSRCEVDMLDIRSEFKKNYGKSLHSFIKGDTSGDYRNVLLKLCGGED</sequence>
<dbReference type="EMBL" id="AFYH01012392">
    <property type="status" value="NOT_ANNOTATED_CDS"/>
    <property type="molecule type" value="Genomic_DNA"/>
</dbReference>
<dbReference type="GO" id="GO:0005509">
    <property type="term" value="F:calcium ion binding"/>
    <property type="evidence" value="ECO:0007669"/>
    <property type="project" value="InterPro"/>
</dbReference>
<keyword evidence="13" id="KW-1185">Reference proteome</keyword>
<dbReference type="Pfam" id="PF00191">
    <property type="entry name" value="Annexin"/>
    <property type="match status" value="4"/>
</dbReference>
<dbReference type="OMA" id="ASNWVIM"/>
<dbReference type="InParanoid" id="H3BFB1"/>
<evidence type="ECO:0000256" key="7">
    <source>
        <dbReference type="ARBA" id="ARBA00023216"/>
    </source>
</evidence>
<dbReference type="InterPro" id="IPR001464">
    <property type="entry name" value="Annexin"/>
</dbReference>
<dbReference type="EMBL" id="AFYH01012391">
    <property type="status" value="NOT_ANNOTATED_CDS"/>
    <property type="molecule type" value="Genomic_DNA"/>
</dbReference>
<evidence type="ECO:0000256" key="3">
    <source>
        <dbReference type="ARBA" id="ARBA00022737"/>
    </source>
</evidence>
<evidence type="ECO:0000313" key="13">
    <source>
        <dbReference type="Proteomes" id="UP000008672"/>
    </source>
</evidence>
<keyword evidence="5" id="KW-0007">Acetylation</keyword>
<dbReference type="GO" id="GO:0042589">
    <property type="term" value="C:zymogen granule membrane"/>
    <property type="evidence" value="ECO:0007669"/>
    <property type="project" value="UniProtKB-SubCell"/>
</dbReference>
<dbReference type="Ensembl" id="ENSLACT00000020722.1">
    <property type="protein sequence ID" value="ENSLACP00000020582.1"/>
    <property type="gene ID" value="ENSLACG00000018089.1"/>
</dbReference>
<dbReference type="Gene3D" id="1.10.220.10">
    <property type="entry name" value="Annexin"/>
    <property type="match status" value="4"/>
</dbReference>
<keyword evidence="9" id="KW-0968">Cytoplasmic vesicle</keyword>
<dbReference type="GO" id="GO:0005634">
    <property type="term" value="C:nucleus"/>
    <property type="evidence" value="ECO:0007669"/>
    <property type="project" value="TreeGrafter"/>
</dbReference>
<dbReference type="EMBL" id="AFYH01012388">
    <property type="status" value="NOT_ANNOTATED_CDS"/>
    <property type="molecule type" value="Genomic_DNA"/>
</dbReference>
<keyword evidence="2" id="KW-0597">Phosphoprotein</keyword>
<dbReference type="InterPro" id="IPR002391">
    <property type="entry name" value="ANX4"/>
</dbReference>
<dbReference type="PROSITE" id="PS51897">
    <property type="entry name" value="ANNEXIN_2"/>
    <property type="match status" value="4"/>
</dbReference>
<dbReference type="AlphaFoldDB" id="H3BFB1"/>
<evidence type="ECO:0000313" key="12">
    <source>
        <dbReference type="Ensembl" id="ENSLACP00000020582.1"/>
    </source>
</evidence>
<keyword evidence="4 11" id="KW-0106">Calcium</keyword>
<dbReference type="GO" id="GO:0005544">
    <property type="term" value="F:calcium-dependent phospholipid binding"/>
    <property type="evidence" value="ECO:0007669"/>
    <property type="project" value="UniProtKB-KW"/>
</dbReference>
<dbReference type="SUPFAM" id="SSF47874">
    <property type="entry name" value="Annexin"/>
    <property type="match status" value="1"/>
</dbReference>
<reference evidence="12" key="3">
    <citation type="submission" date="2025-09" db="UniProtKB">
        <authorList>
            <consortium name="Ensembl"/>
        </authorList>
    </citation>
    <scope>IDENTIFICATION</scope>
</reference>
<dbReference type="STRING" id="7897.ENSLACP00000020582"/>
<dbReference type="EMBL" id="AFYH01012390">
    <property type="status" value="NOT_ANNOTATED_CDS"/>
    <property type="molecule type" value="Genomic_DNA"/>
</dbReference>
<evidence type="ECO:0000256" key="9">
    <source>
        <dbReference type="ARBA" id="ARBA00023329"/>
    </source>
</evidence>
<dbReference type="EMBL" id="AFYH01012386">
    <property type="status" value="NOT_ANNOTATED_CDS"/>
    <property type="molecule type" value="Genomic_DNA"/>
</dbReference>
<comment type="similarity">
    <text evidence="1 11">Belongs to the annexin family.</text>
</comment>
<keyword evidence="3 11" id="KW-0677">Repeat</keyword>
<evidence type="ECO:0000256" key="11">
    <source>
        <dbReference type="RuleBase" id="RU003540"/>
    </source>
</evidence>
<gene>
    <name evidence="12" type="primary">ANXA4</name>
</gene>
<dbReference type="InterPro" id="IPR018502">
    <property type="entry name" value="Annexin_repeat"/>
</dbReference>
<reference evidence="13" key="1">
    <citation type="submission" date="2011-08" db="EMBL/GenBank/DDBJ databases">
        <title>The draft genome of Latimeria chalumnae.</title>
        <authorList>
            <person name="Di Palma F."/>
            <person name="Alfoldi J."/>
            <person name="Johnson J."/>
            <person name="Berlin A."/>
            <person name="Gnerre S."/>
            <person name="Jaffe D."/>
            <person name="MacCallum I."/>
            <person name="Young S."/>
            <person name="Walker B.J."/>
            <person name="Lander E."/>
            <person name="Lindblad-Toh K."/>
        </authorList>
    </citation>
    <scope>NUCLEOTIDE SEQUENCE [LARGE SCALE GENOMIC DNA]</scope>
    <source>
        <strain evidence="13">Wild caught</strain>
    </source>
</reference>
<dbReference type="FunCoup" id="H3BFB1">
    <property type="interactions" value="1322"/>
</dbReference>
<evidence type="ECO:0000256" key="2">
    <source>
        <dbReference type="ARBA" id="ARBA00022553"/>
    </source>
</evidence>
<dbReference type="PANTHER" id="PTHR10502">
    <property type="entry name" value="ANNEXIN"/>
    <property type="match status" value="1"/>
</dbReference>
<dbReference type="GeneTree" id="ENSGT00940000156575"/>
<name>H3BFB1_LATCH</name>
<dbReference type="SMART" id="SM00335">
    <property type="entry name" value="ANX"/>
    <property type="match status" value="4"/>
</dbReference>
<dbReference type="eggNOG" id="KOG0819">
    <property type="taxonomic scope" value="Eukaryota"/>
</dbReference>
<dbReference type="GO" id="GO:0001786">
    <property type="term" value="F:phosphatidylserine binding"/>
    <property type="evidence" value="ECO:0007669"/>
    <property type="project" value="TreeGrafter"/>
</dbReference>
<dbReference type="PRINTS" id="PR00200">
    <property type="entry name" value="ANNEXINIV"/>
</dbReference>